<evidence type="ECO:0000313" key="14">
    <source>
        <dbReference type="EMBL" id="ESO90064.1"/>
    </source>
</evidence>
<dbReference type="SUPFAM" id="SSF52540">
    <property type="entry name" value="P-loop containing nucleoside triphosphate hydrolases"/>
    <property type="match status" value="1"/>
</dbReference>
<protein>
    <recommendedName>
        <fullName evidence="11">YLP motif-containing protein 1</fullName>
    </recommendedName>
    <alternativeName>
        <fullName evidence="12">Nuclear protein ZAP3</fullName>
    </alternativeName>
</protein>
<keyword evidence="3" id="KW-0678">Repressor</keyword>
<dbReference type="RefSeq" id="XP_009059144.1">
    <property type="nucleotide sequence ID" value="XM_009060896.1"/>
</dbReference>
<evidence type="ECO:0000313" key="15">
    <source>
        <dbReference type="Proteomes" id="UP000030746"/>
    </source>
</evidence>
<organism evidence="14 15">
    <name type="scientific">Lottia gigantea</name>
    <name type="common">Giant owl limpet</name>
    <dbReference type="NCBI Taxonomy" id="225164"/>
    <lineage>
        <taxon>Eukaryota</taxon>
        <taxon>Metazoa</taxon>
        <taxon>Spiralia</taxon>
        <taxon>Lophotrochozoa</taxon>
        <taxon>Mollusca</taxon>
        <taxon>Gastropoda</taxon>
        <taxon>Patellogastropoda</taxon>
        <taxon>Lottioidea</taxon>
        <taxon>Lottiidae</taxon>
        <taxon>Lottia</taxon>
    </lineage>
</organism>
<evidence type="ECO:0000256" key="3">
    <source>
        <dbReference type="ARBA" id="ARBA00022491"/>
    </source>
</evidence>
<dbReference type="AlphaFoldDB" id="V4BME2"/>
<evidence type="ECO:0000256" key="4">
    <source>
        <dbReference type="ARBA" id="ARBA00022499"/>
    </source>
</evidence>
<evidence type="ECO:0000256" key="11">
    <source>
        <dbReference type="ARBA" id="ARBA00068971"/>
    </source>
</evidence>
<accession>V4BME2</accession>
<dbReference type="InterPro" id="IPR026314">
    <property type="entry name" value="YLP_motif_con_p1"/>
</dbReference>
<evidence type="ECO:0000256" key="5">
    <source>
        <dbReference type="ARBA" id="ARBA00022843"/>
    </source>
</evidence>
<dbReference type="GO" id="GO:0016607">
    <property type="term" value="C:nuclear speck"/>
    <property type="evidence" value="ECO:0007669"/>
    <property type="project" value="UniProtKB-SubCell"/>
</dbReference>
<dbReference type="InterPro" id="IPR027417">
    <property type="entry name" value="P-loop_NTPase"/>
</dbReference>
<evidence type="ECO:0000256" key="7">
    <source>
        <dbReference type="ARBA" id="ARBA00023163"/>
    </source>
</evidence>
<reference evidence="14 15" key="1">
    <citation type="journal article" date="2013" name="Nature">
        <title>Insights into bilaterian evolution from three spiralian genomes.</title>
        <authorList>
            <person name="Simakov O."/>
            <person name="Marletaz F."/>
            <person name="Cho S.J."/>
            <person name="Edsinger-Gonzales E."/>
            <person name="Havlak P."/>
            <person name="Hellsten U."/>
            <person name="Kuo D.H."/>
            <person name="Larsson T."/>
            <person name="Lv J."/>
            <person name="Arendt D."/>
            <person name="Savage R."/>
            <person name="Osoegawa K."/>
            <person name="de Jong P."/>
            <person name="Grimwood J."/>
            <person name="Chapman J.A."/>
            <person name="Shapiro H."/>
            <person name="Aerts A."/>
            <person name="Otillar R.P."/>
            <person name="Terry A.Y."/>
            <person name="Boore J.L."/>
            <person name="Grigoriev I.V."/>
            <person name="Lindberg D.R."/>
            <person name="Seaver E.C."/>
            <person name="Weisblat D.A."/>
            <person name="Putnam N.H."/>
            <person name="Rokhsar D.S."/>
        </authorList>
    </citation>
    <scope>NUCLEOTIDE SEQUENCE [LARGE SCALE GENOMIC DNA]</scope>
</reference>
<comment type="subunit">
    <text evidence="10">Interacts with PPP1CA and NCOA5. Forms a complex with ILF2, ILF3, KHDRBS1, RBMX, NCOA5 and PPP1CA.</text>
</comment>
<dbReference type="GeneID" id="20232297"/>
<dbReference type="CTD" id="20232297"/>
<keyword evidence="15" id="KW-1185">Reference proteome</keyword>
<feature type="region of interest" description="Disordered" evidence="13">
    <location>
        <begin position="200"/>
        <end position="223"/>
    </location>
</feature>
<dbReference type="Pfam" id="PF13671">
    <property type="entry name" value="AAA_33"/>
    <property type="match status" value="1"/>
</dbReference>
<gene>
    <name evidence="14" type="ORF">LOTGIDRAFT_123812</name>
</gene>
<evidence type="ECO:0000256" key="6">
    <source>
        <dbReference type="ARBA" id="ARBA00023015"/>
    </source>
</evidence>
<name>V4BME2_LOTGI</name>
<keyword evidence="4" id="KW-1017">Isopeptide bond</keyword>
<comment type="subcellular location">
    <subcellularLocation>
        <location evidence="1">Nucleus speckle</location>
    </subcellularLocation>
</comment>
<keyword evidence="7" id="KW-0804">Transcription</keyword>
<dbReference type="Proteomes" id="UP000030746">
    <property type="component" value="Unassembled WGS sequence"/>
</dbReference>
<dbReference type="FunFam" id="3.40.50.300:FF:000399">
    <property type="entry name" value="YLP motif containing 1"/>
    <property type="match status" value="1"/>
</dbReference>
<evidence type="ECO:0000256" key="13">
    <source>
        <dbReference type="SAM" id="MobiDB-lite"/>
    </source>
</evidence>
<keyword evidence="8" id="KW-0539">Nucleus</keyword>
<dbReference type="PANTHER" id="PTHR13413:SF0">
    <property type="entry name" value="YLP MOTIF-CONTAINING PROTEIN 1"/>
    <property type="match status" value="1"/>
</dbReference>
<proteinExistence type="predicted"/>
<dbReference type="OrthoDB" id="513595at2759"/>
<evidence type="ECO:0000256" key="12">
    <source>
        <dbReference type="ARBA" id="ARBA00083294"/>
    </source>
</evidence>
<feature type="non-terminal residue" evidence="14">
    <location>
        <position position="1"/>
    </location>
</feature>
<dbReference type="EMBL" id="KB202481">
    <property type="protein sequence ID" value="ESO90064.1"/>
    <property type="molecule type" value="Genomic_DNA"/>
</dbReference>
<evidence type="ECO:0000256" key="10">
    <source>
        <dbReference type="ARBA" id="ARBA00065932"/>
    </source>
</evidence>
<dbReference type="HOGENOM" id="CLU_833048_0_0_1"/>
<dbReference type="GO" id="GO:0032204">
    <property type="term" value="P:regulation of telomere maintenance"/>
    <property type="evidence" value="ECO:0007669"/>
    <property type="project" value="TreeGrafter"/>
</dbReference>
<dbReference type="Gene3D" id="3.40.50.300">
    <property type="entry name" value="P-loop containing nucleotide triphosphate hydrolases"/>
    <property type="match status" value="1"/>
</dbReference>
<evidence type="ECO:0000256" key="2">
    <source>
        <dbReference type="ARBA" id="ARBA00022481"/>
    </source>
</evidence>
<dbReference type="PANTHER" id="PTHR13413">
    <property type="entry name" value="YLP MOTIF CONTAINING PROTEIN NUCLEAR PROTEIN ZAP"/>
    <property type="match status" value="1"/>
</dbReference>
<dbReference type="OMA" id="MPERSHE"/>
<keyword evidence="5" id="KW-0832">Ubl conjugation</keyword>
<keyword evidence="6" id="KW-0805">Transcription regulation</keyword>
<keyword evidence="2" id="KW-0488">Methylation</keyword>
<dbReference type="KEGG" id="lgi:LOTGIDRAFT_123812"/>
<dbReference type="STRING" id="225164.V4BME2"/>
<comment type="function">
    <text evidence="9">Plays a role in the reduction of telomerase activity during differentiation of embryonic stem cells by binding to the core promoter of TERT and controlling its down-regulation.</text>
</comment>
<evidence type="ECO:0000256" key="8">
    <source>
        <dbReference type="ARBA" id="ARBA00023242"/>
    </source>
</evidence>
<evidence type="ECO:0000256" key="1">
    <source>
        <dbReference type="ARBA" id="ARBA00004324"/>
    </source>
</evidence>
<sequence>QSKIETAKVEDLLIKPGRLSRPSLIVVIVRGLPGSGKTYVSKLIRDKEVSNGGAAPRMLCLDDYFMVEVEKKDKDPETGKQISTKVLEYQYEAEVEEAYRQSLYKSFKKTIDDGFFPFIVIDATHEKVKHFEEFWSYAKSKGFQVYIVEVEADVSTCIKRNIHDWQQKDVERIKKGWEPTPSHFMRLDIRSLLQEDSITEVEMEDESNDDTKQTVGDVKTSDDEDDQLEFIAKSKWEIADKSESQMDKLDGIRKRKRTPSPQGWDDYLQIAGEDYFSRVSEPGKKRVRWVDIEEHKQQLRQRQLGFVIGQTQRDWDRITDDNFAHRAMNQTKYF</sequence>
<evidence type="ECO:0000256" key="9">
    <source>
        <dbReference type="ARBA" id="ARBA00058677"/>
    </source>
</evidence>